<evidence type="ECO:0000256" key="2">
    <source>
        <dbReference type="ARBA" id="ARBA00022475"/>
    </source>
</evidence>
<dbReference type="GO" id="GO:0043005">
    <property type="term" value="C:neuron projection"/>
    <property type="evidence" value="ECO:0007669"/>
    <property type="project" value="TreeGrafter"/>
</dbReference>
<dbReference type="FunFam" id="1.20.1070.10:FF:000060">
    <property type="entry name" value="Somatostatin receptor type 1"/>
    <property type="match status" value="1"/>
</dbReference>
<feature type="transmembrane region" description="Helical" evidence="14">
    <location>
        <begin position="363"/>
        <end position="382"/>
    </location>
</feature>
<keyword evidence="12" id="KW-0449">Lipoprotein</keyword>
<dbReference type="GO" id="GO:0005886">
    <property type="term" value="C:plasma membrane"/>
    <property type="evidence" value="ECO:0007669"/>
    <property type="project" value="UniProtKB-SubCell"/>
</dbReference>
<dbReference type="PROSITE" id="PS50262">
    <property type="entry name" value="G_PROTEIN_RECEP_F1_2"/>
    <property type="match status" value="1"/>
</dbReference>
<evidence type="ECO:0000256" key="5">
    <source>
        <dbReference type="ARBA" id="ARBA00023040"/>
    </source>
</evidence>
<evidence type="ECO:0000256" key="13">
    <source>
        <dbReference type="RuleBase" id="RU000688"/>
    </source>
</evidence>
<dbReference type="InterPro" id="IPR001116">
    <property type="entry name" value="Somatstn_rcpt_1"/>
</dbReference>
<keyword evidence="11 13" id="KW-0807">Transducer</keyword>
<reference evidence="17" key="1">
    <citation type="journal article" date="2016" name="Nature">
        <title>Genome evolution in the allotetraploid frog Xenopus laevis.</title>
        <authorList>
            <person name="Session A.M."/>
            <person name="Uno Y."/>
            <person name="Kwon T."/>
            <person name="Chapman J.A."/>
            <person name="Toyoda A."/>
            <person name="Takahashi S."/>
            <person name="Fukui A."/>
            <person name="Hikosaka A."/>
            <person name="Suzuki A."/>
            <person name="Kondo M."/>
            <person name="van Heeringen S.J."/>
            <person name="Quigley I."/>
            <person name="Heinz S."/>
            <person name="Ogino H."/>
            <person name="Ochi H."/>
            <person name="Hellsten U."/>
            <person name="Lyons J.B."/>
            <person name="Simakov O."/>
            <person name="Putnam N."/>
            <person name="Stites J."/>
            <person name="Kuroki Y."/>
            <person name="Tanaka T."/>
            <person name="Michiue T."/>
            <person name="Watanabe M."/>
            <person name="Bogdanovic O."/>
            <person name="Lister R."/>
            <person name="Georgiou G."/>
            <person name="Paranjpe S.S."/>
            <person name="van Kruijsbergen I."/>
            <person name="Shu S."/>
            <person name="Carlson J."/>
            <person name="Kinoshita T."/>
            <person name="Ohta Y."/>
            <person name="Mawaribuchi S."/>
            <person name="Jenkins J."/>
            <person name="Grimwood J."/>
            <person name="Schmutz J."/>
            <person name="Mitros T."/>
            <person name="Mozaffari S.V."/>
            <person name="Suzuki Y."/>
            <person name="Haramoto Y."/>
            <person name="Yamamoto T.S."/>
            <person name="Takagi C."/>
            <person name="Heald R."/>
            <person name="Miller K."/>
            <person name="Haudenschild C."/>
            <person name="Kitzman J."/>
            <person name="Nakayama T."/>
            <person name="Izutsu Y."/>
            <person name="Robert J."/>
            <person name="Fortriede J."/>
            <person name="Burns K."/>
            <person name="Lotay V."/>
            <person name="Karimi K."/>
            <person name="Yasuoka Y."/>
            <person name="Dichmann D.S."/>
            <person name="Flajnik M.F."/>
            <person name="Houston D.W."/>
            <person name="Shendure J."/>
            <person name="DuPasquier L."/>
            <person name="Vize P.D."/>
            <person name="Zorn A.M."/>
            <person name="Ito M."/>
            <person name="Marcotte E.M."/>
            <person name="Wallingford J.B."/>
            <person name="Ito Y."/>
            <person name="Asashima M."/>
            <person name="Ueno N."/>
            <person name="Matsuda Y."/>
            <person name="Veenstra G.J."/>
            <person name="Fujiyama A."/>
            <person name="Harland R.M."/>
            <person name="Taira M."/>
            <person name="Rokhsar D.S."/>
        </authorList>
    </citation>
    <scope>NUCLEOTIDE SEQUENCE [LARGE SCALE GENOMIC DNA]</scope>
    <source>
        <strain evidence="17">J</strain>
    </source>
</reference>
<proteinExistence type="inferred from homology"/>
<dbReference type="PROSITE" id="PS00237">
    <property type="entry name" value="G_PROTEIN_RECEP_F1_1"/>
    <property type="match status" value="1"/>
</dbReference>
<dbReference type="PRINTS" id="PR00246">
    <property type="entry name" value="SOMATOSTATNR"/>
</dbReference>
<dbReference type="AlphaFoldDB" id="A0A974HH11"/>
<protein>
    <recommendedName>
        <fullName evidence="15">G-protein coupled receptors family 1 profile domain-containing protein</fullName>
    </recommendedName>
</protein>
<keyword evidence="5 13" id="KW-0297">G-protein coupled receptor</keyword>
<evidence type="ECO:0000256" key="7">
    <source>
        <dbReference type="ARBA" id="ARBA00023139"/>
    </source>
</evidence>
<evidence type="ECO:0000259" key="15">
    <source>
        <dbReference type="PROSITE" id="PS50262"/>
    </source>
</evidence>
<evidence type="ECO:0000256" key="12">
    <source>
        <dbReference type="ARBA" id="ARBA00023288"/>
    </source>
</evidence>
<dbReference type="InterPro" id="IPR000586">
    <property type="entry name" value="Somatstn_rcpt"/>
</dbReference>
<keyword evidence="6 14" id="KW-0472">Membrane</keyword>
<evidence type="ECO:0000256" key="8">
    <source>
        <dbReference type="ARBA" id="ARBA00023157"/>
    </source>
</evidence>
<dbReference type="Gene3D" id="1.20.1070.10">
    <property type="entry name" value="Rhodopsin 7-helix transmembrane proteins"/>
    <property type="match status" value="1"/>
</dbReference>
<evidence type="ECO:0000256" key="4">
    <source>
        <dbReference type="ARBA" id="ARBA00022989"/>
    </source>
</evidence>
<keyword evidence="9 13" id="KW-0675">Receptor</keyword>
<dbReference type="PRINTS" id="PR00237">
    <property type="entry name" value="GPCRRHODOPSN"/>
</dbReference>
<dbReference type="PANTHER" id="PTHR24229:SF35">
    <property type="entry name" value="SOMATOSTATIN RECEPTOR TYPE 4"/>
    <property type="match status" value="1"/>
</dbReference>
<evidence type="ECO:0000256" key="1">
    <source>
        <dbReference type="ARBA" id="ARBA00004651"/>
    </source>
</evidence>
<evidence type="ECO:0000256" key="3">
    <source>
        <dbReference type="ARBA" id="ARBA00022692"/>
    </source>
</evidence>
<dbReference type="EMBL" id="CM004475">
    <property type="protein sequence ID" value="OCT77704.1"/>
    <property type="molecule type" value="Genomic_DNA"/>
</dbReference>
<dbReference type="Pfam" id="PF00001">
    <property type="entry name" value="7tm_1"/>
    <property type="match status" value="1"/>
</dbReference>
<comment type="similarity">
    <text evidence="13">Belongs to the G-protein coupled receptor 1 family.</text>
</comment>
<dbReference type="GO" id="GO:0042923">
    <property type="term" value="F:neuropeptide binding"/>
    <property type="evidence" value="ECO:0007669"/>
    <property type="project" value="TreeGrafter"/>
</dbReference>
<dbReference type="SUPFAM" id="SSF81321">
    <property type="entry name" value="Family A G protein-coupled receptor-like"/>
    <property type="match status" value="1"/>
</dbReference>
<feature type="transmembrane region" description="Helical" evidence="14">
    <location>
        <begin position="274"/>
        <end position="304"/>
    </location>
</feature>
<keyword evidence="2" id="KW-1003">Cell membrane</keyword>
<dbReference type="Proteomes" id="UP000694892">
    <property type="component" value="Chromosome 5S"/>
</dbReference>
<dbReference type="SMART" id="SM01381">
    <property type="entry name" value="7TM_GPCR_Srsx"/>
    <property type="match status" value="1"/>
</dbReference>
<feature type="transmembrane region" description="Helical" evidence="14">
    <location>
        <begin position="154"/>
        <end position="177"/>
    </location>
</feature>
<sequence>MYLGSQRLGRNKTSVPLKVCKADFHSRIQSATAALRFIFKLRISDTATASPLHSYGTVTMTTSPNLLVPVEAKILLSTWNNSKDTGATQYPISLLPSNRNTNSTSAPLENEKNVSMIVIQFIYAIVCLIGLIGNSMVIFVILRYAKMKTATNIYILNLAIADELFMLSVPFLAASAALQHWPFGSGMCRTVLSVDGINMFTSVFCLTVLSVDRYVAVVHPLRAARYRRPTVAKMINICVWIVSLLVISPILIFADTMPSKNGVVVCNLMWPHETWSAVFVIYTFLLGFFLPVVAICLCYILIIIKMRAVALKAGWQQRKKSEKKITRMVLMVVTVFVICWMPFYIVQLLNLFLPHMDATINHISLILSYANSCANPILYGFFSDNFKRSFQRIVCFRWLENGTDEPVDYYATALKSRVCNNNPMDFQQEPLQSDPCYKHGTITRTTTL</sequence>
<dbReference type="InterPro" id="IPR000276">
    <property type="entry name" value="GPCR_Rhodpsn"/>
</dbReference>
<dbReference type="PRINTS" id="PR00587">
    <property type="entry name" value="SOMATOSTTN1R"/>
</dbReference>
<feature type="transmembrane region" description="Helical" evidence="14">
    <location>
        <begin position="237"/>
        <end position="254"/>
    </location>
</feature>
<keyword evidence="10" id="KW-0325">Glycoprotein</keyword>
<dbReference type="CDD" id="cd15973">
    <property type="entry name" value="7tmA_SSTR4"/>
    <property type="match status" value="1"/>
</dbReference>
<evidence type="ECO:0000256" key="14">
    <source>
        <dbReference type="SAM" id="Phobius"/>
    </source>
</evidence>
<dbReference type="PANTHER" id="PTHR24229">
    <property type="entry name" value="NEUROPEPTIDES RECEPTOR"/>
    <property type="match status" value="1"/>
</dbReference>
<evidence type="ECO:0000256" key="11">
    <source>
        <dbReference type="ARBA" id="ARBA00023224"/>
    </source>
</evidence>
<feature type="domain" description="G-protein coupled receptors family 1 profile" evidence="15">
    <location>
        <begin position="133"/>
        <end position="379"/>
    </location>
</feature>
<evidence type="ECO:0000256" key="9">
    <source>
        <dbReference type="ARBA" id="ARBA00023170"/>
    </source>
</evidence>
<keyword evidence="4 14" id="KW-1133">Transmembrane helix</keyword>
<evidence type="ECO:0000313" key="16">
    <source>
        <dbReference type="EMBL" id="OCT77704.1"/>
    </source>
</evidence>
<evidence type="ECO:0000256" key="6">
    <source>
        <dbReference type="ARBA" id="ARBA00023136"/>
    </source>
</evidence>
<keyword evidence="7" id="KW-0564">Palmitate</keyword>
<feature type="transmembrane region" description="Helical" evidence="14">
    <location>
        <begin position="121"/>
        <end position="142"/>
    </location>
</feature>
<keyword evidence="8" id="KW-1015">Disulfide bond</keyword>
<feature type="transmembrane region" description="Helical" evidence="14">
    <location>
        <begin position="325"/>
        <end position="343"/>
    </location>
</feature>
<gene>
    <name evidence="16" type="ORF">XELAEV_18028798mg</name>
</gene>
<accession>A0A974HH11</accession>
<name>A0A974HH11_XENLA</name>
<dbReference type="InterPro" id="IPR017452">
    <property type="entry name" value="GPCR_Rhodpsn_7TM"/>
</dbReference>
<comment type="subcellular location">
    <subcellularLocation>
        <location evidence="1">Cell membrane</location>
        <topology evidence="1">Multi-pass membrane protein</topology>
    </subcellularLocation>
</comment>
<dbReference type="OMA" id="SLMCRTV"/>
<evidence type="ECO:0000256" key="10">
    <source>
        <dbReference type="ARBA" id="ARBA00023180"/>
    </source>
</evidence>
<keyword evidence="3 13" id="KW-0812">Transmembrane</keyword>
<dbReference type="GO" id="GO:0071385">
    <property type="term" value="P:cellular response to glucocorticoid stimulus"/>
    <property type="evidence" value="ECO:0007669"/>
    <property type="project" value="TreeGrafter"/>
</dbReference>
<dbReference type="GO" id="GO:0004994">
    <property type="term" value="F:somatostatin receptor activity"/>
    <property type="evidence" value="ECO:0007669"/>
    <property type="project" value="InterPro"/>
</dbReference>
<evidence type="ECO:0000313" key="17">
    <source>
        <dbReference type="Proteomes" id="UP000694892"/>
    </source>
</evidence>
<organism evidence="16 17">
    <name type="scientific">Xenopus laevis</name>
    <name type="common">African clawed frog</name>
    <dbReference type="NCBI Taxonomy" id="8355"/>
    <lineage>
        <taxon>Eukaryota</taxon>
        <taxon>Metazoa</taxon>
        <taxon>Chordata</taxon>
        <taxon>Craniata</taxon>
        <taxon>Vertebrata</taxon>
        <taxon>Euteleostomi</taxon>
        <taxon>Amphibia</taxon>
        <taxon>Batrachia</taxon>
        <taxon>Anura</taxon>
        <taxon>Pipoidea</taxon>
        <taxon>Pipidae</taxon>
        <taxon>Xenopodinae</taxon>
        <taxon>Xenopus</taxon>
        <taxon>Xenopus</taxon>
    </lineage>
</organism>
<feature type="transmembrane region" description="Helical" evidence="14">
    <location>
        <begin position="197"/>
        <end position="216"/>
    </location>
</feature>